<keyword evidence="3" id="KW-0804">Transcription</keyword>
<dbReference type="Pfam" id="PF13411">
    <property type="entry name" value="MerR_1"/>
    <property type="match status" value="1"/>
</dbReference>
<dbReference type="CDD" id="cd01282">
    <property type="entry name" value="HTH_MerR-like_sg3"/>
    <property type="match status" value="1"/>
</dbReference>
<protein>
    <submittedName>
        <fullName evidence="5">MerR family transcriptional regulator</fullName>
    </submittedName>
</protein>
<dbReference type="Proteomes" id="UP001432062">
    <property type="component" value="Chromosome"/>
</dbReference>
<evidence type="ECO:0000313" key="5">
    <source>
        <dbReference type="EMBL" id="WUV45903.1"/>
    </source>
</evidence>
<dbReference type="PANTHER" id="PTHR30204">
    <property type="entry name" value="REDOX-CYCLING DRUG-SENSING TRANSCRIPTIONAL ACTIVATOR SOXR"/>
    <property type="match status" value="1"/>
</dbReference>
<gene>
    <name evidence="5" type="ORF">OG563_43660</name>
</gene>
<accession>A0ABZ1YSA9</accession>
<dbReference type="EMBL" id="CP109441">
    <property type="protein sequence ID" value="WUV45903.1"/>
    <property type="molecule type" value="Genomic_DNA"/>
</dbReference>
<evidence type="ECO:0000256" key="1">
    <source>
        <dbReference type="ARBA" id="ARBA00023015"/>
    </source>
</evidence>
<dbReference type="SMART" id="SM00422">
    <property type="entry name" value="HTH_MERR"/>
    <property type="match status" value="1"/>
</dbReference>
<name>A0ABZ1YSA9_9NOCA</name>
<evidence type="ECO:0000256" key="3">
    <source>
        <dbReference type="ARBA" id="ARBA00023163"/>
    </source>
</evidence>
<dbReference type="SUPFAM" id="SSF46955">
    <property type="entry name" value="Putative DNA-binding domain"/>
    <property type="match status" value="1"/>
</dbReference>
<dbReference type="InterPro" id="IPR009061">
    <property type="entry name" value="DNA-bd_dom_put_sf"/>
</dbReference>
<keyword evidence="1" id="KW-0805">Transcription regulation</keyword>
<keyword evidence="6" id="KW-1185">Reference proteome</keyword>
<dbReference type="PROSITE" id="PS50937">
    <property type="entry name" value="HTH_MERR_2"/>
    <property type="match status" value="1"/>
</dbReference>
<evidence type="ECO:0000313" key="6">
    <source>
        <dbReference type="Proteomes" id="UP001432062"/>
    </source>
</evidence>
<keyword evidence="2" id="KW-0238">DNA-binding</keyword>
<proteinExistence type="predicted"/>
<sequence length="120" mass="13092">MRIGELARRSGTTTRALRYYEEQGLLASERTGNGYRDYSEASLVRVRQIRALLDAGFNSQTVAQLLPCASGSRPQLELCPNIVAAMQTTLQRIESNLETLSSHHAAVSSFLEGESSSDSA</sequence>
<dbReference type="RefSeq" id="WP_329409424.1">
    <property type="nucleotide sequence ID" value="NZ_CP109441.1"/>
</dbReference>
<feature type="domain" description="HTH merR-type" evidence="4">
    <location>
        <begin position="1"/>
        <end position="68"/>
    </location>
</feature>
<dbReference type="PANTHER" id="PTHR30204:SF94">
    <property type="entry name" value="HEAVY METAL-DEPENDENT TRANSCRIPTIONAL REGULATOR HI_0293-RELATED"/>
    <property type="match status" value="1"/>
</dbReference>
<dbReference type="InterPro" id="IPR047057">
    <property type="entry name" value="MerR_fam"/>
</dbReference>
<evidence type="ECO:0000259" key="4">
    <source>
        <dbReference type="PROSITE" id="PS50937"/>
    </source>
</evidence>
<dbReference type="InterPro" id="IPR000551">
    <property type="entry name" value="MerR-type_HTH_dom"/>
</dbReference>
<reference evidence="5" key="1">
    <citation type="submission" date="2022-10" db="EMBL/GenBank/DDBJ databases">
        <title>The complete genomes of actinobacterial strains from the NBC collection.</title>
        <authorList>
            <person name="Joergensen T.S."/>
            <person name="Alvarez Arevalo M."/>
            <person name="Sterndorff E.B."/>
            <person name="Faurdal D."/>
            <person name="Vuksanovic O."/>
            <person name="Mourched A.-S."/>
            <person name="Charusanti P."/>
            <person name="Shaw S."/>
            <person name="Blin K."/>
            <person name="Weber T."/>
        </authorList>
    </citation>
    <scope>NUCLEOTIDE SEQUENCE</scope>
    <source>
        <strain evidence="5">NBC_01482</strain>
    </source>
</reference>
<dbReference type="Gene3D" id="1.10.1660.10">
    <property type="match status" value="1"/>
</dbReference>
<evidence type="ECO:0000256" key="2">
    <source>
        <dbReference type="ARBA" id="ARBA00023125"/>
    </source>
</evidence>
<organism evidence="5 6">
    <name type="scientific">Nocardia vinacea</name>
    <dbReference type="NCBI Taxonomy" id="96468"/>
    <lineage>
        <taxon>Bacteria</taxon>
        <taxon>Bacillati</taxon>
        <taxon>Actinomycetota</taxon>
        <taxon>Actinomycetes</taxon>
        <taxon>Mycobacteriales</taxon>
        <taxon>Nocardiaceae</taxon>
        <taxon>Nocardia</taxon>
    </lineage>
</organism>
<dbReference type="PRINTS" id="PR00040">
    <property type="entry name" value="HTHMERR"/>
</dbReference>